<dbReference type="EMBL" id="OZ034837">
    <property type="protein sequence ID" value="CAL1678228.1"/>
    <property type="molecule type" value="Genomic_DNA"/>
</dbReference>
<evidence type="ECO:0000313" key="1">
    <source>
        <dbReference type="EMBL" id="CAL1678228.1"/>
    </source>
</evidence>
<dbReference type="PANTHER" id="PTHR33053">
    <property type="entry name" value="PROTEIN, PUTATIVE-RELATED"/>
    <property type="match status" value="1"/>
</dbReference>
<gene>
    <name evidence="1" type="ORF">LPLAT_LOCUS4123</name>
</gene>
<dbReference type="AlphaFoldDB" id="A0AAV2NE02"/>
<name>A0AAV2NE02_9HYME</name>
<proteinExistence type="predicted"/>
<keyword evidence="2" id="KW-1185">Reference proteome</keyword>
<reference evidence="1" key="1">
    <citation type="submission" date="2024-04" db="EMBL/GenBank/DDBJ databases">
        <authorList>
            <consortium name="Molecular Ecology Group"/>
        </authorList>
    </citation>
    <scope>NUCLEOTIDE SEQUENCE</scope>
</reference>
<protein>
    <submittedName>
        <fullName evidence="1">Uncharacterized protein</fullName>
    </submittedName>
</protein>
<sequence length="220" mass="25398">MNEIANYLLREFVKQSALSFGREFVVYNVHALIHLAEECHNRGTLASFSAFSYENFLGVIKSHLRSTHRPLQQLANKDMETQGALINSSYKKSNFVTLKNPVDGYNLPIRGQQYVIVITKDFTLSTNKANRYFKTINDEVVRLYSVIDSPRGIIVVGKRFTCYANYYEFPMESSELGIFKVSKFQNTFDYYNIEDVKEKCIIIPDSDDTFLCIPLIPIFH</sequence>
<dbReference type="PANTHER" id="PTHR33053:SF24">
    <property type="entry name" value="TRANSPOSASE DOMAIN-CONTAINING PROTEIN"/>
    <property type="match status" value="1"/>
</dbReference>
<accession>A0AAV2NE02</accession>
<dbReference type="Proteomes" id="UP001497644">
    <property type="component" value="Chromosome 14"/>
</dbReference>
<organism evidence="1 2">
    <name type="scientific">Lasius platythorax</name>
    <dbReference type="NCBI Taxonomy" id="488582"/>
    <lineage>
        <taxon>Eukaryota</taxon>
        <taxon>Metazoa</taxon>
        <taxon>Ecdysozoa</taxon>
        <taxon>Arthropoda</taxon>
        <taxon>Hexapoda</taxon>
        <taxon>Insecta</taxon>
        <taxon>Pterygota</taxon>
        <taxon>Neoptera</taxon>
        <taxon>Endopterygota</taxon>
        <taxon>Hymenoptera</taxon>
        <taxon>Apocrita</taxon>
        <taxon>Aculeata</taxon>
        <taxon>Formicoidea</taxon>
        <taxon>Formicidae</taxon>
        <taxon>Formicinae</taxon>
        <taxon>Lasius</taxon>
        <taxon>Lasius</taxon>
    </lineage>
</organism>
<evidence type="ECO:0000313" key="2">
    <source>
        <dbReference type="Proteomes" id="UP001497644"/>
    </source>
</evidence>